<feature type="transmembrane region" description="Helical" evidence="1">
    <location>
        <begin position="35"/>
        <end position="54"/>
    </location>
</feature>
<keyword evidence="3" id="KW-0830">Ubiquinone</keyword>
<feature type="domain" description="DUF6458" evidence="2">
    <location>
        <begin position="1"/>
        <end position="63"/>
    </location>
</feature>
<evidence type="ECO:0000259" key="2">
    <source>
        <dbReference type="Pfam" id="PF20059"/>
    </source>
</evidence>
<evidence type="ECO:0000313" key="4">
    <source>
        <dbReference type="Proteomes" id="UP000580910"/>
    </source>
</evidence>
<dbReference type="Proteomes" id="UP000580910">
    <property type="component" value="Unassembled WGS sequence"/>
</dbReference>
<dbReference type="EMBL" id="JACGXA010000003">
    <property type="protein sequence ID" value="MBA8805892.1"/>
    <property type="molecule type" value="Genomic_DNA"/>
</dbReference>
<protein>
    <submittedName>
        <fullName evidence="3">NADH:ubiquinone oxidoreductase subunit H</fullName>
    </submittedName>
</protein>
<dbReference type="AlphaFoldDB" id="A0A7W3J404"/>
<keyword evidence="1" id="KW-0472">Membrane</keyword>
<organism evidence="3 4">
    <name type="scientific">Nocardioides ginsengisegetis</name>
    <dbReference type="NCBI Taxonomy" id="661491"/>
    <lineage>
        <taxon>Bacteria</taxon>
        <taxon>Bacillati</taxon>
        <taxon>Actinomycetota</taxon>
        <taxon>Actinomycetes</taxon>
        <taxon>Propionibacteriales</taxon>
        <taxon>Nocardioidaceae</taxon>
        <taxon>Nocardioides</taxon>
    </lineage>
</organism>
<keyword evidence="1" id="KW-1133">Transmembrane helix</keyword>
<reference evidence="3 4" key="1">
    <citation type="submission" date="2020-07" db="EMBL/GenBank/DDBJ databases">
        <title>Sequencing the genomes of 1000 actinobacteria strains.</title>
        <authorList>
            <person name="Klenk H.-P."/>
        </authorList>
    </citation>
    <scope>NUCLEOTIDE SEQUENCE [LARGE SCALE GENOMIC DNA]</scope>
    <source>
        <strain evidence="3 4">DSM 21349</strain>
    </source>
</reference>
<comment type="caution">
    <text evidence="3">The sequence shown here is derived from an EMBL/GenBank/DDBJ whole genome shotgun (WGS) entry which is preliminary data.</text>
</comment>
<keyword evidence="4" id="KW-1185">Reference proteome</keyword>
<dbReference type="Pfam" id="PF20059">
    <property type="entry name" value="DUF6458"/>
    <property type="match status" value="1"/>
</dbReference>
<proteinExistence type="predicted"/>
<gene>
    <name evidence="3" type="ORF">FB382_004237</name>
</gene>
<keyword evidence="1" id="KW-0812">Transmembrane</keyword>
<evidence type="ECO:0000256" key="1">
    <source>
        <dbReference type="SAM" id="Phobius"/>
    </source>
</evidence>
<evidence type="ECO:0000313" key="3">
    <source>
        <dbReference type="EMBL" id="MBA8805892.1"/>
    </source>
</evidence>
<accession>A0A7W3J404</accession>
<name>A0A7W3J404_9ACTN</name>
<dbReference type="RefSeq" id="WP_182541903.1">
    <property type="nucleotide sequence ID" value="NZ_JACGXA010000003.1"/>
</dbReference>
<sequence>MGIGAGIVLLVLGLILVTGSVDLPDAVDANVATDTVGWICVVCGVLALVLTLVINQQRSRTTHVEERRTEV</sequence>
<dbReference type="InterPro" id="IPR045597">
    <property type="entry name" value="DUF6458"/>
</dbReference>